<organism evidence="7">
    <name type="scientific">mine drainage metagenome</name>
    <dbReference type="NCBI Taxonomy" id="410659"/>
    <lineage>
        <taxon>unclassified sequences</taxon>
        <taxon>metagenomes</taxon>
        <taxon>ecological metagenomes</taxon>
    </lineage>
</organism>
<dbReference type="Gene3D" id="3.30.390.30">
    <property type="match status" value="1"/>
</dbReference>
<dbReference type="Pfam" id="PF14759">
    <property type="entry name" value="Reductase_C"/>
    <property type="match status" value="1"/>
</dbReference>
<dbReference type="Gene3D" id="3.50.50.60">
    <property type="entry name" value="FAD/NAD(P)-binding domain"/>
    <property type="match status" value="2"/>
</dbReference>
<name>T0Y039_9ZZZZ</name>
<dbReference type="InterPro" id="IPR028202">
    <property type="entry name" value="Reductase_C"/>
</dbReference>
<dbReference type="PANTHER" id="PTHR43557">
    <property type="entry name" value="APOPTOSIS-INDUCING FACTOR 1"/>
    <property type="match status" value="1"/>
</dbReference>
<feature type="non-terminal residue" evidence="7">
    <location>
        <position position="245"/>
    </location>
</feature>
<dbReference type="AlphaFoldDB" id="T0Y039"/>
<evidence type="ECO:0000259" key="6">
    <source>
        <dbReference type="Pfam" id="PF14759"/>
    </source>
</evidence>
<comment type="cofactor">
    <cofactor evidence="1">
        <name>FAD</name>
        <dbReference type="ChEBI" id="CHEBI:57692"/>
    </cofactor>
</comment>
<keyword evidence="4" id="KW-0560">Oxidoreductase</keyword>
<evidence type="ECO:0000259" key="5">
    <source>
        <dbReference type="Pfam" id="PF07992"/>
    </source>
</evidence>
<reference evidence="7" key="2">
    <citation type="journal article" date="2014" name="ISME J.">
        <title>Microbial stratification in low pH oxic and suboxic macroscopic growths along an acid mine drainage.</title>
        <authorList>
            <person name="Mendez-Garcia C."/>
            <person name="Mesa V."/>
            <person name="Sprenger R.R."/>
            <person name="Richter M."/>
            <person name="Diez M.S."/>
            <person name="Solano J."/>
            <person name="Bargiela R."/>
            <person name="Golyshina O.V."/>
            <person name="Manteca A."/>
            <person name="Ramos J.L."/>
            <person name="Gallego J.R."/>
            <person name="Llorente I."/>
            <person name="Martins Dos Santos V.A."/>
            <person name="Jensen O.N."/>
            <person name="Pelaez A.I."/>
            <person name="Sanchez J."/>
            <person name="Ferrer M."/>
        </authorList>
    </citation>
    <scope>NUCLEOTIDE SEQUENCE</scope>
</reference>
<dbReference type="Pfam" id="PF07992">
    <property type="entry name" value="Pyr_redox_2"/>
    <property type="match status" value="1"/>
</dbReference>
<comment type="caution">
    <text evidence="7">The sequence shown here is derived from an EMBL/GenBank/DDBJ whole genome shotgun (WGS) entry which is preliminary data.</text>
</comment>
<proteinExistence type="predicted"/>
<dbReference type="PANTHER" id="PTHR43557:SF2">
    <property type="entry name" value="RIESKE DOMAIN-CONTAINING PROTEIN-RELATED"/>
    <property type="match status" value="1"/>
</dbReference>
<dbReference type="SUPFAM" id="SSF51905">
    <property type="entry name" value="FAD/NAD(P)-binding domain"/>
    <property type="match status" value="1"/>
</dbReference>
<dbReference type="InterPro" id="IPR023753">
    <property type="entry name" value="FAD/NAD-binding_dom"/>
</dbReference>
<evidence type="ECO:0000313" key="7">
    <source>
        <dbReference type="EMBL" id="EQD26383.1"/>
    </source>
</evidence>
<feature type="domain" description="Reductase C-terminal" evidence="6">
    <location>
        <begin position="173"/>
        <end position="243"/>
    </location>
</feature>
<evidence type="ECO:0000256" key="3">
    <source>
        <dbReference type="ARBA" id="ARBA00022827"/>
    </source>
</evidence>
<gene>
    <name evidence="7" type="ORF">B1B_19594</name>
</gene>
<reference evidence="7" key="1">
    <citation type="submission" date="2013-08" db="EMBL/GenBank/DDBJ databases">
        <authorList>
            <person name="Mendez C."/>
            <person name="Richter M."/>
            <person name="Ferrer M."/>
            <person name="Sanchez J."/>
        </authorList>
    </citation>
    <scope>NUCLEOTIDE SEQUENCE</scope>
</reference>
<dbReference type="SUPFAM" id="SSF55424">
    <property type="entry name" value="FAD/NAD-linked reductases, dimerisation (C-terminal) domain"/>
    <property type="match status" value="1"/>
</dbReference>
<protein>
    <submittedName>
        <fullName evidence="7">FAD-dependent pyridine nucleotide-disulfide oxidoreductase</fullName>
    </submittedName>
</protein>
<dbReference type="GO" id="GO:0005737">
    <property type="term" value="C:cytoplasm"/>
    <property type="evidence" value="ECO:0007669"/>
    <property type="project" value="TreeGrafter"/>
</dbReference>
<evidence type="ECO:0000256" key="4">
    <source>
        <dbReference type="ARBA" id="ARBA00023002"/>
    </source>
</evidence>
<evidence type="ECO:0000256" key="1">
    <source>
        <dbReference type="ARBA" id="ARBA00001974"/>
    </source>
</evidence>
<keyword evidence="2" id="KW-0285">Flavoprotein</keyword>
<dbReference type="GO" id="GO:0016651">
    <property type="term" value="F:oxidoreductase activity, acting on NAD(P)H"/>
    <property type="evidence" value="ECO:0007669"/>
    <property type="project" value="TreeGrafter"/>
</dbReference>
<dbReference type="InterPro" id="IPR050446">
    <property type="entry name" value="FAD-oxidoreductase/Apoptosis"/>
</dbReference>
<dbReference type="EMBL" id="AUZY01013165">
    <property type="protein sequence ID" value="EQD26383.1"/>
    <property type="molecule type" value="Genomic_DNA"/>
</dbReference>
<dbReference type="InterPro" id="IPR036188">
    <property type="entry name" value="FAD/NAD-bd_sf"/>
</dbReference>
<dbReference type="InterPro" id="IPR016156">
    <property type="entry name" value="FAD/NAD-linked_Rdtase_dimer_sf"/>
</dbReference>
<feature type="domain" description="FAD/NAD(P)-binding" evidence="5">
    <location>
        <begin position="1"/>
        <end position="154"/>
    </location>
</feature>
<evidence type="ECO:0000256" key="2">
    <source>
        <dbReference type="ARBA" id="ARBA00022630"/>
    </source>
</evidence>
<accession>T0Y039</accession>
<sequence>MVVVGAGFLGCELAASAKSLGCEVHVVELGGAPLPTMGTEVGRFVVELHRQHGVSFDFGQALTEFRGDGRVEEVILDDGRRLACDLAMVCVGAAPNSQLAQTAGLEMAGGIAVDSRCRSSDPAVFAAGDVASFWHPGLRRRLRLEHWDNAHRQGTHAGQSMLGRPEEYSPLPYFWSEQYDAMIQQVGLLDQAQQVVVRGTPGEGSFSTLHLRDGVVVACVAVNRFPDLAAARRLISAQARVEPRL</sequence>
<keyword evidence="3" id="KW-0274">FAD</keyword>